<dbReference type="PATRIC" id="fig|1234409.3.peg.510"/>
<comment type="similarity">
    <text evidence="1">Belongs to the Gfo/Idh/MocA family.</text>
</comment>
<evidence type="ECO:0000256" key="1">
    <source>
        <dbReference type="ARBA" id="ARBA00010928"/>
    </source>
</evidence>
<evidence type="ECO:0000313" key="6">
    <source>
        <dbReference type="Proteomes" id="UP000016057"/>
    </source>
</evidence>
<name>K8Z872_9ENTE</name>
<evidence type="ECO:0000259" key="3">
    <source>
        <dbReference type="Pfam" id="PF01408"/>
    </source>
</evidence>
<keyword evidence="6" id="KW-1185">Reference proteome</keyword>
<proteinExistence type="inferred from homology"/>
<dbReference type="STRING" id="1234409.C683_0560"/>
<dbReference type="InterPro" id="IPR000683">
    <property type="entry name" value="Gfo/Idh/MocA-like_OxRdtase_N"/>
</dbReference>
<comment type="caution">
    <text evidence="5">The sequence shown here is derived from an EMBL/GenBank/DDBJ whole genome shotgun (WGS) entry which is preliminary data.</text>
</comment>
<dbReference type="InterPro" id="IPR050984">
    <property type="entry name" value="Gfo/Idh/MocA_domain"/>
</dbReference>
<evidence type="ECO:0000259" key="4">
    <source>
        <dbReference type="Pfam" id="PF22725"/>
    </source>
</evidence>
<dbReference type="SUPFAM" id="SSF51735">
    <property type="entry name" value="NAD(P)-binding Rossmann-fold domains"/>
    <property type="match status" value="1"/>
</dbReference>
<evidence type="ECO:0000313" key="5">
    <source>
        <dbReference type="EMBL" id="EKU27229.1"/>
    </source>
</evidence>
<dbReference type="GO" id="GO:0000166">
    <property type="term" value="F:nucleotide binding"/>
    <property type="evidence" value="ECO:0007669"/>
    <property type="project" value="InterPro"/>
</dbReference>
<sequence>MSYHWAIVGLGTVAEEFATAITQADLPIYAVQSRSPEKGEAFAKRFQIPKVYSSYQELLEDPTIDIIYLATPHAFHYQMVKEALQHQKHVFCEKAITVDAKELAELIEISKENQCLLAEGTTIFYMPLYQKLKEYQPQFGKLKMVQANFGSFKEDKEDNRFFSPKDAGGALLDIGPYAFGICQYFMTSSPKVFASTVEYHPSGVDESSCTILKNDHEELASINLTFRAKMPKRAIVAFEKGYLTIDDYPRATSATFTTPDGTNYLIETKDTTHAFVHEYQTMNHWLEQGSVSSPFISNVLQIMQLFDSCRQQWK</sequence>
<accession>K8Z872</accession>
<evidence type="ECO:0000256" key="2">
    <source>
        <dbReference type="ARBA" id="ARBA00023002"/>
    </source>
</evidence>
<dbReference type="Pfam" id="PF22725">
    <property type="entry name" value="GFO_IDH_MocA_C3"/>
    <property type="match status" value="1"/>
</dbReference>
<gene>
    <name evidence="5" type="ORF">C683_0560</name>
</gene>
<dbReference type="SUPFAM" id="SSF55347">
    <property type="entry name" value="Glyceraldehyde-3-phosphate dehydrogenase-like, C-terminal domain"/>
    <property type="match status" value="1"/>
</dbReference>
<dbReference type="PANTHER" id="PTHR22604:SF105">
    <property type="entry name" value="TRANS-1,2-DIHYDROBENZENE-1,2-DIOL DEHYDROGENASE"/>
    <property type="match status" value="1"/>
</dbReference>
<dbReference type="GO" id="GO:0016491">
    <property type="term" value="F:oxidoreductase activity"/>
    <property type="evidence" value="ECO:0007669"/>
    <property type="project" value="UniProtKB-KW"/>
</dbReference>
<dbReference type="RefSeq" id="WP_009489709.1">
    <property type="nucleotide sequence ID" value="NZ_AMYT01000017.1"/>
</dbReference>
<feature type="domain" description="Gfo/Idh/MocA-like oxidoreductase N-terminal" evidence="3">
    <location>
        <begin position="4"/>
        <end position="120"/>
    </location>
</feature>
<dbReference type="eggNOG" id="COG0673">
    <property type="taxonomic scope" value="Bacteria"/>
</dbReference>
<feature type="domain" description="GFO/IDH/MocA-like oxidoreductase" evidence="4">
    <location>
        <begin position="138"/>
        <end position="243"/>
    </location>
</feature>
<dbReference type="InterPro" id="IPR036291">
    <property type="entry name" value="NAD(P)-bd_dom_sf"/>
</dbReference>
<dbReference type="Pfam" id="PF01408">
    <property type="entry name" value="GFO_IDH_MocA"/>
    <property type="match status" value="1"/>
</dbReference>
<dbReference type="Proteomes" id="UP000016057">
    <property type="component" value="Unassembled WGS sequence"/>
</dbReference>
<dbReference type="PANTHER" id="PTHR22604">
    <property type="entry name" value="OXIDOREDUCTASES"/>
    <property type="match status" value="1"/>
</dbReference>
<dbReference type="EMBL" id="AMYT01000017">
    <property type="protein sequence ID" value="EKU27229.1"/>
    <property type="molecule type" value="Genomic_DNA"/>
</dbReference>
<organism evidence="5 6">
    <name type="scientific">Catellicoccus marimammalium M35/04/3</name>
    <dbReference type="NCBI Taxonomy" id="1234409"/>
    <lineage>
        <taxon>Bacteria</taxon>
        <taxon>Bacillati</taxon>
        <taxon>Bacillota</taxon>
        <taxon>Bacilli</taxon>
        <taxon>Lactobacillales</taxon>
        <taxon>Enterococcaceae</taxon>
        <taxon>Catellicoccus</taxon>
    </lineage>
</organism>
<protein>
    <submittedName>
        <fullName evidence="5">Oxidoreductase, Gfo/Idh/MocA family</fullName>
    </submittedName>
</protein>
<dbReference type="AlphaFoldDB" id="K8Z872"/>
<dbReference type="OrthoDB" id="9815825at2"/>
<keyword evidence="2" id="KW-0560">Oxidoreductase</keyword>
<reference evidence="5 6" key="1">
    <citation type="journal article" date="2013" name="Genome Announc.">
        <title>Draft Genome Sequence of Catellicoccus marimammalium, a Novel Species Commonly Found in Gull Feces.</title>
        <authorList>
            <person name="Weigand M.R."/>
            <person name="Ryu H."/>
            <person name="Bozcek L."/>
            <person name="Konstantinidis K.T."/>
            <person name="Santo Domingo J.W."/>
        </authorList>
    </citation>
    <scope>NUCLEOTIDE SEQUENCE [LARGE SCALE GENOMIC DNA]</scope>
    <source>
        <strain evidence="5 6">M35/04/3</strain>
    </source>
</reference>
<dbReference type="Gene3D" id="3.30.360.10">
    <property type="entry name" value="Dihydrodipicolinate Reductase, domain 2"/>
    <property type="match status" value="1"/>
</dbReference>
<dbReference type="Gene3D" id="3.40.50.720">
    <property type="entry name" value="NAD(P)-binding Rossmann-like Domain"/>
    <property type="match status" value="1"/>
</dbReference>
<dbReference type="InterPro" id="IPR055170">
    <property type="entry name" value="GFO_IDH_MocA-like_dom"/>
</dbReference>